<sequence>MDQKLETEIQKHEGKIEEVTELSLESCGEPIKLNLLDKFTNLESLNLSNNGITNLKGFPKLLNLKKLDLSSNNIANTLFFLHGCSNLTHLNLSNNRIKDVGPLKPMIKLKKLQSLLLVNCDVCKVTDYRKKVFKILRSLIDLDGEDKKPTDEDDTVDTAEPKKEPDGTDGSEAMDTGGEKKSRKRKSKENDSFQKKKKKLQNFQAKNALMQLNELKPGLKYIVEAVSGPPHNPEFVVSVEVNEQKYVGRGSSKQLAKHSAAQAALSSMVQFRNTPEAMTALSRPSSMSDFTTDNVENEGFNFNKFEGQKNGTRNEIISTDNPSLKKPLKLLTEAEKKNPVMLLNEIHPGLTFKLVEENSAIPSQRFRMTVEVGGENYEGTGQNKKQAKAAAARAVLSNLYNVSYSMFPPSLLPTSPDYAELFNFPQAVADKISKLLMSTFSDVMTDNPDNAKWKVIAGIAMTKDEAMQDIQIISFGTGTKCINGEHISMVGANLNDCHAEIISRRCLKDFLYTNLEYHLEGEGDQSIFLKKETGGFALKPHIKFHLYISTAPCGDARIFSPHEEVVVDPVDRHPNRNSRGVLRTKIESGEGTIPVKDGQRIQTWDGIIPGQERLLTMSCSDKIASWNVLGLQGALLCHFIEPIYIESVILGGLFHPNHLHRALFGRIEGAIKDLPPMFKLNKPKMCATTSPETRHLIKSPNFSVNWTVGLGRAEVINAVTGKTESGQVSRLAKRSFFQRFMNIYDRLPHVDEYETPSPTLYSAFKNAVKKYQEAKISLTSAFVSAGLGHWIKKPTEQNEFELSFK</sequence>
<dbReference type="PROSITE" id="PS50141">
    <property type="entry name" value="A_DEAMIN_EDITASE"/>
    <property type="match status" value="1"/>
</dbReference>
<dbReference type="InterPro" id="IPR002466">
    <property type="entry name" value="A_deamin"/>
</dbReference>
<dbReference type="PROSITE" id="PS50137">
    <property type="entry name" value="DS_RBD"/>
    <property type="match status" value="2"/>
</dbReference>
<evidence type="ECO:0000313" key="5">
    <source>
        <dbReference type="EMBL" id="KFM66734.1"/>
    </source>
</evidence>
<dbReference type="PROSITE" id="PS51450">
    <property type="entry name" value="LRR"/>
    <property type="match status" value="2"/>
</dbReference>
<dbReference type="InterPro" id="IPR014720">
    <property type="entry name" value="dsRBD_dom"/>
</dbReference>
<name>A0A087TNP5_STEMI</name>
<dbReference type="Pfam" id="PF02137">
    <property type="entry name" value="A_deamin"/>
    <property type="match status" value="1"/>
</dbReference>
<dbReference type="Proteomes" id="UP000054359">
    <property type="component" value="Unassembled WGS sequence"/>
</dbReference>
<dbReference type="GO" id="GO:0006382">
    <property type="term" value="P:adenosine to inosine editing"/>
    <property type="evidence" value="ECO:0007669"/>
    <property type="project" value="TreeGrafter"/>
</dbReference>
<evidence type="ECO:0000259" key="3">
    <source>
        <dbReference type="PROSITE" id="PS50137"/>
    </source>
</evidence>
<dbReference type="SUPFAM" id="SSF52075">
    <property type="entry name" value="Outer arm dynein light chain 1"/>
    <property type="match status" value="1"/>
</dbReference>
<dbReference type="GO" id="GO:0003726">
    <property type="term" value="F:double-stranded RNA adenosine deaminase activity"/>
    <property type="evidence" value="ECO:0007669"/>
    <property type="project" value="TreeGrafter"/>
</dbReference>
<protein>
    <submittedName>
        <fullName evidence="5">Double-stranded RNA-specific editase 1</fullName>
    </submittedName>
</protein>
<keyword evidence="1" id="KW-0694">RNA-binding</keyword>
<feature type="domain" description="A to I editase" evidence="4">
    <location>
        <begin position="474"/>
        <end position="800"/>
    </location>
</feature>
<feature type="non-terminal residue" evidence="5">
    <location>
        <position position="805"/>
    </location>
</feature>
<dbReference type="PANTHER" id="PTHR10910:SF62">
    <property type="entry name" value="AT07585P-RELATED"/>
    <property type="match status" value="1"/>
</dbReference>
<dbReference type="GO" id="GO:0006396">
    <property type="term" value="P:RNA processing"/>
    <property type="evidence" value="ECO:0007669"/>
    <property type="project" value="InterPro"/>
</dbReference>
<dbReference type="Pfam" id="PF14580">
    <property type="entry name" value="LRR_9"/>
    <property type="match status" value="1"/>
</dbReference>
<feature type="domain" description="DRBM" evidence="3">
    <location>
        <begin position="204"/>
        <end position="270"/>
    </location>
</feature>
<keyword evidence="6" id="KW-1185">Reference proteome</keyword>
<evidence type="ECO:0000313" key="6">
    <source>
        <dbReference type="Proteomes" id="UP000054359"/>
    </source>
</evidence>
<evidence type="ECO:0000256" key="2">
    <source>
        <dbReference type="SAM" id="MobiDB-lite"/>
    </source>
</evidence>
<dbReference type="GO" id="GO:0003725">
    <property type="term" value="F:double-stranded RNA binding"/>
    <property type="evidence" value="ECO:0007669"/>
    <property type="project" value="TreeGrafter"/>
</dbReference>
<dbReference type="OMA" id="HCKLAPT"/>
<evidence type="ECO:0000259" key="4">
    <source>
        <dbReference type="PROSITE" id="PS50141"/>
    </source>
</evidence>
<dbReference type="EMBL" id="KK116077">
    <property type="protein sequence ID" value="KFM66734.1"/>
    <property type="molecule type" value="Genomic_DNA"/>
</dbReference>
<proteinExistence type="predicted"/>
<dbReference type="Gene3D" id="3.30.160.20">
    <property type="match status" value="2"/>
</dbReference>
<gene>
    <name evidence="5" type="ORF">X975_03336</name>
</gene>
<accession>A0A087TNP5</accession>
<dbReference type="GO" id="GO:0005737">
    <property type="term" value="C:cytoplasm"/>
    <property type="evidence" value="ECO:0007669"/>
    <property type="project" value="TreeGrafter"/>
</dbReference>
<dbReference type="InterPro" id="IPR001611">
    <property type="entry name" value="Leu-rich_rpt"/>
</dbReference>
<dbReference type="CDD" id="cd19865">
    <property type="entry name" value="DSRM_STRBP_RED-like_rpt1"/>
    <property type="match status" value="1"/>
</dbReference>
<dbReference type="Gene3D" id="3.80.10.10">
    <property type="entry name" value="Ribonuclease Inhibitor"/>
    <property type="match status" value="1"/>
</dbReference>
<evidence type="ECO:0000256" key="1">
    <source>
        <dbReference type="PROSITE-ProRule" id="PRU00266"/>
    </source>
</evidence>
<organism evidence="5 6">
    <name type="scientific">Stegodyphus mimosarum</name>
    <name type="common">African social velvet spider</name>
    <dbReference type="NCBI Taxonomy" id="407821"/>
    <lineage>
        <taxon>Eukaryota</taxon>
        <taxon>Metazoa</taxon>
        <taxon>Ecdysozoa</taxon>
        <taxon>Arthropoda</taxon>
        <taxon>Chelicerata</taxon>
        <taxon>Arachnida</taxon>
        <taxon>Araneae</taxon>
        <taxon>Araneomorphae</taxon>
        <taxon>Entelegynae</taxon>
        <taxon>Eresoidea</taxon>
        <taxon>Eresidae</taxon>
        <taxon>Stegodyphus</taxon>
    </lineage>
</organism>
<dbReference type="AlphaFoldDB" id="A0A087TNP5"/>
<dbReference type="SMART" id="SM00552">
    <property type="entry name" value="ADEAMc"/>
    <property type="match status" value="1"/>
</dbReference>
<reference evidence="5 6" key="1">
    <citation type="submission" date="2013-11" db="EMBL/GenBank/DDBJ databases">
        <title>Genome sequencing of Stegodyphus mimosarum.</title>
        <authorList>
            <person name="Bechsgaard J."/>
        </authorList>
    </citation>
    <scope>NUCLEOTIDE SEQUENCE [LARGE SCALE GENOMIC DNA]</scope>
</reference>
<feature type="domain" description="DRBM" evidence="3">
    <location>
        <begin position="326"/>
        <end position="401"/>
    </location>
</feature>
<dbReference type="STRING" id="407821.A0A087TNP5"/>
<dbReference type="PANTHER" id="PTHR10910">
    <property type="entry name" value="EUKARYOTE SPECIFIC DSRNA BINDING PROTEIN"/>
    <property type="match status" value="1"/>
</dbReference>
<dbReference type="InterPro" id="IPR032675">
    <property type="entry name" value="LRR_dom_sf"/>
</dbReference>
<dbReference type="GO" id="GO:0008251">
    <property type="term" value="F:tRNA-specific adenosine deaminase activity"/>
    <property type="evidence" value="ECO:0007669"/>
    <property type="project" value="TreeGrafter"/>
</dbReference>
<dbReference type="SUPFAM" id="SSF54768">
    <property type="entry name" value="dsRNA-binding domain-like"/>
    <property type="match status" value="2"/>
</dbReference>
<feature type="region of interest" description="Disordered" evidence="2">
    <location>
        <begin position="144"/>
        <end position="200"/>
    </location>
</feature>
<dbReference type="Pfam" id="PF00035">
    <property type="entry name" value="dsrm"/>
    <property type="match status" value="2"/>
</dbReference>
<dbReference type="FunFam" id="3.30.160.20:FF:000127">
    <property type="entry name" value="Putative trna-specific adenosine deaminase 1"/>
    <property type="match status" value="1"/>
</dbReference>
<dbReference type="SMART" id="SM00358">
    <property type="entry name" value="DSRM"/>
    <property type="match status" value="2"/>
</dbReference>
<dbReference type="OrthoDB" id="10268011at2759"/>
<dbReference type="GO" id="GO:0005730">
    <property type="term" value="C:nucleolus"/>
    <property type="evidence" value="ECO:0007669"/>
    <property type="project" value="TreeGrafter"/>
</dbReference>